<sequence length="115" mass="12743">MTLAAAICLFAANPKVTQAEAKVKAGKFEEAFALLDPLYKANAKDAEVNKALADAHLKYADSFMNNEALPPRQKYRPALKQYREVLTYDPANKDAKAKINLIEGIYKQMGMPVPQ</sequence>
<dbReference type="RefSeq" id="WP_194447384.1">
    <property type="nucleotide sequence ID" value="NZ_CP063849.1"/>
</dbReference>
<gene>
    <name evidence="1" type="ORF">IRI77_23180</name>
</gene>
<evidence type="ECO:0008006" key="3">
    <source>
        <dbReference type="Google" id="ProtNLM"/>
    </source>
</evidence>
<dbReference type="EMBL" id="CP063849">
    <property type="protein sequence ID" value="QOY85714.1"/>
    <property type="molecule type" value="Genomic_DNA"/>
</dbReference>
<dbReference type="InterPro" id="IPR011990">
    <property type="entry name" value="TPR-like_helical_dom_sf"/>
</dbReference>
<protein>
    <recommendedName>
        <fullName evidence="3">Tetratricopeptide repeat protein</fullName>
    </recommendedName>
</protein>
<proteinExistence type="predicted"/>
<evidence type="ECO:0000313" key="1">
    <source>
        <dbReference type="EMBL" id="QOY85714.1"/>
    </source>
</evidence>
<organism evidence="1 2">
    <name type="scientific">Paludibaculum fermentans</name>
    <dbReference type="NCBI Taxonomy" id="1473598"/>
    <lineage>
        <taxon>Bacteria</taxon>
        <taxon>Pseudomonadati</taxon>
        <taxon>Acidobacteriota</taxon>
        <taxon>Terriglobia</taxon>
        <taxon>Bryobacterales</taxon>
        <taxon>Bryobacteraceae</taxon>
        <taxon>Paludibaculum</taxon>
    </lineage>
</organism>
<evidence type="ECO:0000313" key="2">
    <source>
        <dbReference type="Proteomes" id="UP000593892"/>
    </source>
</evidence>
<dbReference type="SUPFAM" id="SSF48452">
    <property type="entry name" value="TPR-like"/>
    <property type="match status" value="1"/>
</dbReference>
<dbReference type="KEGG" id="pfer:IRI77_23180"/>
<dbReference type="Proteomes" id="UP000593892">
    <property type="component" value="Chromosome"/>
</dbReference>
<name>A0A7S7NLE6_PALFE</name>
<keyword evidence="2" id="KW-1185">Reference proteome</keyword>
<dbReference type="AlphaFoldDB" id="A0A7S7NLE6"/>
<accession>A0A7S7NLE6</accession>
<reference evidence="1 2" key="1">
    <citation type="submission" date="2020-10" db="EMBL/GenBank/DDBJ databases">
        <title>Complete genome sequence of Paludibaculum fermentans P105T, a facultatively anaerobic acidobacterium capable of dissimilatory Fe(III) reduction.</title>
        <authorList>
            <person name="Dedysh S.N."/>
            <person name="Beletsky A.V."/>
            <person name="Kulichevskaya I.S."/>
            <person name="Mardanov A.V."/>
            <person name="Ravin N.V."/>
        </authorList>
    </citation>
    <scope>NUCLEOTIDE SEQUENCE [LARGE SCALE GENOMIC DNA]</scope>
    <source>
        <strain evidence="1 2">P105</strain>
    </source>
</reference>
<dbReference type="Gene3D" id="1.25.40.10">
    <property type="entry name" value="Tetratricopeptide repeat domain"/>
    <property type="match status" value="1"/>
</dbReference>